<proteinExistence type="predicted"/>
<organism evidence="2">
    <name type="scientific">marine sediment metagenome</name>
    <dbReference type="NCBI Taxonomy" id="412755"/>
    <lineage>
        <taxon>unclassified sequences</taxon>
        <taxon>metagenomes</taxon>
        <taxon>ecological metagenomes</taxon>
    </lineage>
</organism>
<feature type="domain" description="DUF5679" evidence="1">
    <location>
        <begin position="6"/>
        <end position="41"/>
    </location>
</feature>
<dbReference type="Pfam" id="PF18930">
    <property type="entry name" value="DUF5679"/>
    <property type="match status" value="1"/>
</dbReference>
<gene>
    <name evidence="2" type="ORF">LCGC14_2929320</name>
</gene>
<name>A0A0F8XLE5_9ZZZZ</name>
<dbReference type="EMBL" id="LAZR01058430">
    <property type="protein sequence ID" value="KKK69912.1"/>
    <property type="molecule type" value="Genomic_DNA"/>
</dbReference>
<evidence type="ECO:0000259" key="1">
    <source>
        <dbReference type="Pfam" id="PF18930"/>
    </source>
</evidence>
<protein>
    <recommendedName>
        <fullName evidence="1">DUF5679 domain-containing protein</fullName>
    </recommendedName>
</protein>
<feature type="non-terminal residue" evidence="2">
    <location>
        <position position="42"/>
    </location>
</feature>
<dbReference type="AlphaFoldDB" id="A0A0F8XLE5"/>
<evidence type="ECO:0000313" key="2">
    <source>
        <dbReference type="EMBL" id="KKK69912.1"/>
    </source>
</evidence>
<dbReference type="InterPro" id="IPR044044">
    <property type="entry name" value="DUF5679"/>
</dbReference>
<accession>A0A0F8XLE5</accession>
<comment type="caution">
    <text evidence="2">The sequence shown here is derived from an EMBL/GenBank/DDBJ whole genome shotgun (WGS) entry which is preliminary data.</text>
</comment>
<sequence length="42" mass="4584">MADARCFKCKKQVPVTNLQDVITKNKMKAIRGTCAQCGGNVL</sequence>
<reference evidence="2" key="1">
    <citation type="journal article" date="2015" name="Nature">
        <title>Complex archaea that bridge the gap between prokaryotes and eukaryotes.</title>
        <authorList>
            <person name="Spang A."/>
            <person name="Saw J.H."/>
            <person name="Jorgensen S.L."/>
            <person name="Zaremba-Niedzwiedzka K."/>
            <person name="Martijn J."/>
            <person name="Lind A.E."/>
            <person name="van Eijk R."/>
            <person name="Schleper C."/>
            <person name="Guy L."/>
            <person name="Ettema T.J."/>
        </authorList>
    </citation>
    <scope>NUCLEOTIDE SEQUENCE</scope>
</reference>